<comment type="caution">
    <text evidence="4">The sequence shown here is derived from an EMBL/GenBank/DDBJ whole genome shotgun (WGS) entry which is preliminary data.</text>
</comment>
<dbReference type="InterPro" id="IPR029044">
    <property type="entry name" value="Nucleotide-diphossugar_trans"/>
</dbReference>
<organism evidence="4 5">
    <name type="scientific">Methylorubrum suomiense</name>
    <dbReference type="NCBI Taxonomy" id="144191"/>
    <lineage>
        <taxon>Bacteria</taxon>
        <taxon>Pseudomonadati</taxon>
        <taxon>Pseudomonadota</taxon>
        <taxon>Alphaproteobacteria</taxon>
        <taxon>Hyphomicrobiales</taxon>
        <taxon>Methylobacteriaceae</taxon>
        <taxon>Methylorubrum</taxon>
    </lineage>
</organism>
<evidence type="ECO:0000256" key="3">
    <source>
        <dbReference type="ARBA" id="ARBA00022679"/>
    </source>
</evidence>
<dbReference type="SUPFAM" id="SSF53448">
    <property type="entry name" value="Nucleotide-diphospho-sugar transferases"/>
    <property type="match status" value="1"/>
</dbReference>
<comment type="similarity">
    <text evidence="1">Belongs to the glycosyltransferase 2 family.</text>
</comment>
<dbReference type="RefSeq" id="WP_137830830.1">
    <property type="nucleotide sequence ID" value="NZ_BPRE01000012.1"/>
</dbReference>
<name>A0ABQ4UYC8_9HYPH</name>
<protein>
    <submittedName>
        <fullName evidence="4">Uncharacterized protein</fullName>
    </submittedName>
</protein>
<reference evidence="4" key="1">
    <citation type="journal article" date="2021" name="Front. Microbiol.">
        <title>Comprehensive Comparative Genomics and Phenotyping of Methylobacterium Species.</title>
        <authorList>
            <person name="Alessa O."/>
            <person name="Ogura Y."/>
            <person name="Fujitani Y."/>
            <person name="Takami H."/>
            <person name="Hayashi T."/>
            <person name="Sahin N."/>
            <person name="Tani A."/>
        </authorList>
    </citation>
    <scope>NUCLEOTIDE SEQUENCE</scope>
    <source>
        <strain evidence="4">DSM 14458</strain>
    </source>
</reference>
<evidence type="ECO:0000256" key="1">
    <source>
        <dbReference type="ARBA" id="ARBA00006739"/>
    </source>
</evidence>
<dbReference type="PANTHER" id="PTHR43179">
    <property type="entry name" value="RHAMNOSYLTRANSFERASE WBBL"/>
    <property type="match status" value="1"/>
</dbReference>
<keyword evidence="5" id="KW-1185">Reference proteome</keyword>
<sequence>MTEIDDAGIAEPLTAMALSLDPPDSGWLSVDADEDRLLCRLTTAGRIGNDAPPALSIQIGRQRLGVVRCQPVLDGDALFAIPSAALRSFVRLSEHVGPPSVRLSLDGQPDLSASVPVDTLCETDSRRPAAFYESGGSGLKLADLWLASDAQLRLRFEGSASDTGDETLNLAAYQIVGRTAAVREVGRGDLTSGSGLGICTIGLANPLGPVLLVATDAELTIRSLNIIPFPSLLRGGLHHWELRAAAVAADDMRDVANVSAAYLSAFLRSRHHQARRIDAIQIDARDAAGNESIFTGAVLDWLTGLMGVAVRLDREPADDELAEHIASLLPHTGEEERKPGSSLSLPADAIPTLHALVSALDDDSPKEMPSRVDSGACAYIVQPRFSKGAVWSVCMPWRPGVMEAAQPIGHACGIPRLNTGRAIPSGRTIVRTRSMAIRQIDLLTMADPARLFPMGAASPSVLTGQSEPFSASISVCIALDSITDNVAPLIDSLRFQSARPTEIVLVGTASSLDELPPTTQHALRSAFPKEVRYRVRDPSATRGTALSDAAEQASGEVLVFVSPSTVLTDRRTLDALASLATMEGIASASAMLLRALGDRLGFCGAGYFLAGLSFSTSPALAYEALPTDEVLAMATYPVAANTSLLMASRKRVFQKVGAFSSEYQSTSNIDIDFGLRAIQAGYLNLCSTALTAIAGETALPGTLDIDLLGRFPRLDLDRLVESTTILRRLK</sequence>
<reference evidence="4" key="2">
    <citation type="submission" date="2021-08" db="EMBL/GenBank/DDBJ databases">
        <authorList>
            <person name="Tani A."/>
            <person name="Ola A."/>
            <person name="Ogura Y."/>
            <person name="Katsura K."/>
            <person name="Hayashi T."/>
        </authorList>
    </citation>
    <scope>NUCLEOTIDE SEQUENCE</scope>
    <source>
        <strain evidence="4">DSM 14458</strain>
    </source>
</reference>
<gene>
    <name evidence="4" type="ORF">BGCPKDLD_3714</name>
</gene>
<accession>A0ABQ4UYC8</accession>
<evidence type="ECO:0000313" key="4">
    <source>
        <dbReference type="EMBL" id="GJE77113.1"/>
    </source>
</evidence>
<evidence type="ECO:0000256" key="2">
    <source>
        <dbReference type="ARBA" id="ARBA00022676"/>
    </source>
</evidence>
<dbReference type="Proteomes" id="UP001055093">
    <property type="component" value="Unassembled WGS sequence"/>
</dbReference>
<keyword evidence="2" id="KW-0328">Glycosyltransferase</keyword>
<dbReference type="PANTHER" id="PTHR43179:SF12">
    <property type="entry name" value="GALACTOFURANOSYLTRANSFERASE GLFT2"/>
    <property type="match status" value="1"/>
</dbReference>
<proteinExistence type="inferred from homology"/>
<keyword evidence="3" id="KW-0808">Transferase</keyword>
<evidence type="ECO:0000313" key="5">
    <source>
        <dbReference type="Proteomes" id="UP001055093"/>
    </source>
</evidence>
<dbReference type="Gene3D" id="3.90.550.10">
    <property type="entry name" value="Spore Coat Polysaccharide Biosynthesis Protein SpsA, Chain A"/>
    <property type="match status" value="1"/>
</dbReference>
<dbReference type="EMBL" id="BPRE01000012">
    <property type="protein sequence ID" value="GJE77113.1"/>
    <property type="molecule type" value="Genomic_DNA"/>
</dbReference>